<proteinExistence type="predicted"/>
<sequence length="151" mass="16230">MMLWQVGHMASGPPSLESSKALGTPPHPPQRPKWATALAVGPAQIDTASLPRTGHQLYLPQQGSALPPQPSTICPLRLLRGQPNLGHPLSPALGSHAGDRPRQVAAPWERLDAALCPLPAPSSQTHAHRYPPYTWSACFLATCRERARPTP</sequence>
<name>A0A7J7Z6X2_MYOMY</name>
<dbReference type="AlphaFoldDB" id="A0A7J7Z6X2"/>
<comment type="caution">
    <text evidence="2">The sequence shown here is derived from an EMBL/GenBank/DDBJ whole genome shotgun (WGS) entry which is preliminary data.</text>
</comment>
<evidence type="ECO:0000313" key="3">
    <source>
        <dbReference type="Proteomes" id="UP000527355"/>
    </source>
</evidence>
<reference evidence="2 3" key="1">
    <citation type="journal article" date="2020" name="Nature">
        <title>Six reference-quality genomes reveal evolution of bat adaptations.</title>
        <authorList>
            <person name="Jebb D."/>
            <person name="Huang Z."/>
            <person name="Pippel M."/>
            <person name="Hughes G.M."/>
            <person name="Lavrichenko K."/>
            <person name="Devanna P."/>
            <person name="Winkler S."/>
            <person name="Jermiin L.S."/>
            <person name="Skirmuntt E.C."/>
            <person name="Katzourakis A."/>
            <person name="Burkitt-Gray L."/>
            <person name="Ray D.A."/>
            <person name="Sullivan K.A.M."/>
            <person name="Roscito J.G."/>
            <person name="Kirilenko B.M."/>
            <person name="Davalos L.M."/>
            <person name="Corthals A.P."/>
            <person name="Power M.L."/>
            <person name="Jones G."/>
            <person name="Ransome R.D."/>
            <person name="Dechmann D.K.N."/>
            <person name="Locatelli A.G."/>
            <person name="Puechmaille S.J."/>
            <person name="Fedrigo O."/>
            <person name="Jarvis E.D."/>
            <person name="Hiller M."/>
            <person name="Vernes S.C."/>
            <person name="Myers E.W."/>
            <person name="Teeling E.C."/>
        </authorList>
    </citation>
    <scope>NUCLEOTIDE SEQUENCE [LARGE SCALE GENOMIC DNA]</scope>
    <source>
        <strain evidence="2">MMyoMyo1</strain>
        <tissue evidence="2">Flight muscle</tissue>
    </source>
</reference>
<dbReference type="EMBL" id="JABWUV010000003">
    <property type="protein sequence ID" value="KAF6369450.1"/>
    <property type="molecule type" value="Genomic_DNA"/>
</dbReference>
<evidence type="ECO:0000313" key="2">
    <source>
        <dbReference type="EMBL" id="KAF6369450.1"/>
    </source>
</evidence>
<evidence type="ECO:0000256" key="1">
    <source>
        <dbReference type="SAM" id="MobiDB-lite"/>
    </source>
</evidence>
<organism evidence="2 3">
    <name type="scientific">Myotis myotis</name>
    <name type="common">Greater mouse-eared bat</name>
    <name type="synonym">Vespertilio myotis</name>
    <dbReference type="NCBI Taxonomy" id="51298"/>
    <lineage>
        <taxon>Eukaryota</taxon>
        <taxon>Metazoa</taxon>
        <taxon>Chordata</taxon>
        <taxon>Craniata</taxon>
        <taxon>Vertebrata</taxon>
        <taxon>Euteleostomi</taxon>
        <taxon>Mammalia</taxon>
        <taxon>Eutheria</taxon>
        <taxon>Laurasiatheria</taxon>
        <taxon>Chiroptera</taxon>
        <taxon>Yangochiroptera</taxon>
        <taxon>Vespertilionidae</taxon>
        <taxon>Myotis</taxon>
    </lineage>
</organism>
<feature type="region of interest" description="Disordered" evidence="1">
    <location>
        <begin position="1"/>
        <end position="32"/>
    </location>
</feature>
<dbReference type="Proteomes" id="UP000527355">
    <property type="component" value="Unassembled WGS sequence"/>
</dbReference>
<keyword evidence="3" id="KW-1185">Reference proteome</keyword>
<protein>
    <submittedName>
        <fullName evidence="2">Uncharacterized protein</fullName>
    </submittedName>
</protein>
<accession>A0A7J7Z6X2</accession>
<gene>
    <name evidence="2" type="ORF">mMyoMyo1_010777</name>
</gene>